<protein>
    <submittedName>
        <fullName evidence="1">Uncharacterized protein</fullName>
    </submittedName>
</protein>
<name>A0ABN2WPV1_9ACTN</name>
<accession>A0ABN2WPV1</accession>
<dbReference type="Proteomes" id="UP001500016">
    <property type="component" value="Unassembled WGS sequence"/>
</dbReference>
<evidence type="ECO:0000313" key="2">
    <source>
        <dbReference type="Proteomes" id="UP001500016"/>
    </source>
</evidence>
<organism evidence="1 2">
    <name type="scientific">Streptomyces albiaxialis</name>
    <dbReference type="NCBI Taxonomy" id="329523"/>
    <lineage>
        <taxon>Bacteria</taxon>
        <taxon>Bacillati</taxon>
        <taxon>Actinomycetota</taxon>
        <taxon>Actinomycetes</taxon>
        <taxon>Kitasatosporales</taxon>
        <taxon>Streptomycetaceae</taxon>
        <taxon>Streptomyces</taxon>
    </lineage>
</organism>
<sequence>MNQLATASRYGLYGVLTTWIGLTVAKQFRKTPPFLSRIDPINTAIPVTTFFAPNPGNTDIHLLTRARMGDGSTTEWAEYPLIERRTLRHMIWHPSRRVEKLLPDAFSELKQVTLGEDRIERLQLTIPYLTMLNFVTHTCEQPPGARKVQFMLASSAGFDDREEPRTLFVSEFHDLD</sequence>
<keyword evidence="2" id="KW-1185">Reference proteome</keyword>
<dbReference type="RefSeq" id="WP_344533448.1">
    <property type="nucleotide sequence ID" value="NZ_BAAAPE010000016.1"/>
</dbReference>
<comment type="caution">
    <text evidence="1">The sequence shown here is derived from an EMBL/GenBank/DDBJ whole genome shotgun (WGS) entry which is preliminary data.</text>
</comment>
<dbReference type="EMBL" id="BAAAPE010000016">
    <property type="protein sequence ID" value="GAA2096322.1"/>
    <property type="molecule type" value="Genomic_DNA"/>
</dbReference>
<gene>
    <name evidence="1" type="ORF">GCM10009801_65800</name>
</gene>
<reference evidence="1 2" key="1">
    <citation type="journal article" date="2019" name="Int. J. Syst. Evol. Microbiol.">
        <title>The Global Catalogue of Microorganisms (GCM) 10K type strain sequencing project: providing services to taxonomists for standard genome sequencing and annotation.</title>
        <authorList>
            <consortium name="The Broad Institute Genomics Platform"/>
            <consortium name="The Broad Institute Genome Sequencing Center for Infectious Disease"/>
            <person name="Wu L."/>
            <person name="Ma J."/>
        </authorList>
    </citation>
    <scope>NUCLEOTIDE SEQUENCE [LARGE SCALE GENOMIC DNA]</scope>
    <source>
        <strain evidence="1 2">JCM 15478</strain>
    </source>
</reference>
<evidence type="ECO:0000313" key="1">
    <source>
        <dbReference type="EMBL" id="GAA2096322.1"/>
    </source>
</evidence>
<proteinExistence type="predicted"/>